<dbReference type="InterPro" id="IPR001810">
    <property type="entry name" value="F-box_dom"/>
</dbReference>
<dbReference type="SMART" id="SM00579">
    <property type="entry name" value="FBD"/>
    <property type="match status" value="1"/>
</dbReference>
<dbReference type="Gene3D" id="1.20.1280.50">
    <property type="match status" value="1"/>
</dbReference>
<evidence type="ECO:0000313" key="4">
    <source>
        <dbReference type="Proteomes" id="UP000467841"/>
    </source>
</evidence>
<dbReference type="CDD" id="cd22160">
    <property type="entry name" value="F-box_AtFBL13-like"/>
    <property type="match status" value="1"/>
</dbReference>
<feature type="domain" description="FHA" evidence="1">
    <location>
        <begin position="271"/>
        <end position="328"/>
    </location>
</feature>
<organism evidence="3 4">
    <name type="scientific">Microthlaspi erraticum</name>
    <dbReference type="NCBI Taxonomy" id="1685480"/>
    <lineage>
        <taxon>Eukaryota</taxon>
        <taxon>Viridiplantae</taxon>
        <taxon>Streptophyta</taxon>
        <taxon>Embryophyta</taxon>
        <taxon>Tracheophyta</taxon>
        <taxon>Spermatophyta</taxon>
        <taxon>Magnoliopsida</taxon>
        <taxon>eudicotyledons</taxon>
        <taxon>Gunneridae</taxon>
        <taxon>Pentapetalae</taxon>
        <taxon>rosids</taxon>
        <taxon>malvids</taxon>
        <taxon>Brassicales</taxon>
        <taxon>Brassicaceae</taxon>
        <taxon>Coluteocarpeae</taxon>
        <taxon>Microthlaspi</taxon>
    </lineage>
</organism>
<dbReference type="AlphaFoldDB" id="A0A6D2IPZ1"/>
<dbReference type="OrthoDB" id="1105990at2759"/>
<dbReference type="InterPro" id="IPR050232">
    <property type="entry name" value="FBL13/AtMIF1-like"/>
</dbReference>
<name>A0A6D2IPZ1_9BRAS</name>
<evidence type="ECO:0000259" key="1">
    <source>
        <dbReference type="PROSITE" id="PS50006"/>
    </source>
</evidence>
<dbReference type="InterPro" id="IPR006566">
    <property type="entry name" value="FBD"/>
</dbReference>
<dbReference type="PANTHER" id="PTHR31900">
    <property type="entry name" value="F-BOX/RNI SUPERFAMILY PROTEIN-RELATED"/>
    <property type="match status" value="1"/>
</dbReference>
<gene>
    <name evidence="3" type="ORF">MERR_LOCUS14936</name>
</gene>
<reference evidence="3" key="1">
    <citation type="submission" date="2020-01" db="EMBL/GenBank/DDBJ databases">
        <authorList>
            <person name="Mishra B."/>
        </authorList>
    </citation>
    <scope>NUCLEOTIDE SEQUENCE [LARGE SCALE GENOMIC DNA]</scope>
</reference>
<protein>
    <recommendedName>
        <fullName evidence="5">F-box domain-containing protein</fullName>
    </recommendedName>
</protein>
<dbReference type="PROSITE" id="PS50181">
    <property type="entry name" value="FBOX"/>
    <property type="match status" value="1"/>
</dbReference>
<dbReference type="Pfam" id="PF08387">
    <property type="entry name" value="FBD"/>
    <property type="match status" value="1"/>
</dbReference>
<comment type="caution">
    <text evidence="3">The sequence shown here is derived from an EMBL/GenBank/DDBJ whole genome shotgun (WGS) entry which is preliminary data.</text>
</comment>
<dbReference type="InterPro" id="IPR036047">
    <property type="entry name" value="F-box-like_dom_sf"/>
</dbReference>
<evidence type="ECO:0008006" key="5">
    <source>
        <dbReference type="Google" id="ProtNLM"/>
    </source>
</evidence>
<accession>A0A6D2IPZ1</accession>
<proteinExistence type="predicted"/>
<feature type="domain" description="F-box" evidence="2">
    <location>
        <begin position="87"/>
        <end position="140"/>
    </location>
</feature>
<dbReference type="InterPro" id="IPR053781">
    <property type="entry name" value="F-box_AtFBL13-like"/>
</dbReference>
<sequence length="539" mass="61132">MTSEVKVTLSQFFTLSKIWAKLTKTRRKKQNFAATSSPPLTVGSSRTLNPSAIRGCHGEFLSSISRPDLMEEGKCGEGSAGFSAAREDLISKLPDSLISQILLYLRTKEAVRTSVLSKRWKSVWRLIPGLDLDSSLFPNYCAFVSFVERLLGFYREEKSCLHKLELFIVQDWKIGNDQHRIARWIDFVATRKLEHLHVGFRLAKLMWREVMPLSLYVCETLLHLTLYHVSLGSFKSVSLPRLKTMQLGENVYVNEASLELLISSCPVLEDLSIVRRPDDNVKVLRVHSQSLTRLHIELEFCVADDEVEGSVEDFDDENSGILIDAPRLKYLTFENEHSPSKIISNPGSLTKVRILGEFRLCTESTNEVDLQKRYMVRNFFTSISGVRVMNISCDAFQLIDNIMPSPQFCKLSRLEAELKLWSLGSVPKILASCPNLRSLVLYVHHSSVTEQIGLSFVPQCLLSSLKFVVLNIISAGGSTEILKIARYFAKNGVMLKKLVLRSCFSIPEEDLIALQRRSSSCQIVYARGHIQCPFSYRFF</sequence>
<evidence type="ECO:0000259" key="2">
    <source>
        <dbReference type="PROSITE" id="PS50181"/>
    </source>
</evidence>
<dbReference type="InterPro" id="IPR000253">
    <property type="entry name" value="FHA_dom"/>
</dbReference>
<keyword evidence="4" id="KW-1185">Reference proteome</keyword>
<dbReference type="InterPro" id="IPR032675">
    <property type="entry name" value="LRR_dom_sf"/>
</dbReference>
<dbReference type="Gene3D" id="3.80.10.10">
    <property type="entry name" value="Ribonuclease Inhibitor"/>
    <property type="match status" value="1"/>
</dbReference>
<dbReference type="PROSITE" id="PS50006">
    <property type="entry name" value="FHA_DOMAIN"/>
    <property type="match status" value="1"/>
</dbReference>
<dbReference type="Pfam" id="PF00646">
    <property type="entry name" value="F-box"/>
    <property type="match status" value="1"/>
</dbReference>
<dbReference type="SUPFAM" id="SSF52047">
    <property type="entry name" value="RNI-like"/>
    <property type="match status" value="1"/>
</dbReference>
<dbReference type="SUPFAM" id="SSF81383">
    <property type="entry name" value="F-box domain"/>
    <property type="match status" value="1"/>
</dbReference>
<dbReference type="Pfam" id="PF24758">
    <property type="entry name" value="LRR_At5g56370"/>
    <property type="match status" value="1"/>
</dbReference>
<dbReference type="EMBL" id="CACVBM020001060">
    <property type="protein sequence ID" value="CAA7027701.1"/>
    <property type="molecule type" value="Genomic_DNA"/>
</dbReference>
<dbReference type="Proteomes" id="UP000467841">
    <property type="component" value="Unassembled WGS sequence"/>
</dbReference>
<evidence type="ECO:0000313" key="3">
    <source>
        <dbReference type="EMBL" id="CAA7027701.1"/>
    </source>
</evidence>
<dbReference type="InterPro" id="IPR055411">
    <property type="entry name" value="LRR_FXL15/At3g58940/PEG3-like"/>
</dbReference>
<dbReference type="PANTHER" id="PTHR31900:SF25">
    <property type="entry name" value="FBD DOMAIN-CONTAINING PROTEIN"/>
    <property type="match status" value="1"/>
</dbReference>